<name>V5F3Z1_9VIBR</name>
<keyword evidence="3" id="KW-1185">Reference proteome</keyword>
<dbReference type="InterPro" id="IPR009326">
    <property type="entry name" value="DUF984"/>
</dbReference>
<accession>V5F3Z1</accession>
<dbReference type="eggNOG" id="COG4405">
    <property type="taxonomic scope" value="Bacteria"/>
</dbReference>
<dbReference type="PANTHER" id="PTHR39203">
    <property type="entry name" value="CYTOPLASMIC PROTEIN-RELATED"/>
    <property type="match status" value="1"/>
</dbReference>
<dbReference type="Gene3D" id="3.10.400.10">
    <property type="entry name" value="Sulfate adenylyltransferase"/>
    <property type="match status" value="1"/>
</dbReference>
<dbReference type="InterPro" id="IPR015947">
    <property type="entry name" value="PUA-like_sf"/>
</dbReference>
<dbReference type="SUPFAM" id="SSF88697">
    <property type="entry name" value="PUA domain-like"/>
    <property type="match status" value="1"/>
</dbReference>
<dbReference type="PIRSF" id="PIRSF021320">
    <property type="entry name" value="DUF984"/>
    <property type="match status" value="1"/>
</dbReference>
<reference evidence="2 3" key="1">
    <citation type="submission" date="2013-10" db="EMBL/GenBank/DDBJ databases">
        <authorList>
            <person name="Ichikawa N."/>
            <person name="Kimura A."/>
            <person name="Ohji S."/>
            <person name="Hosoyama A."/>
            <person name="Fujita N."/>
        </authorList>
    </citation>
    <scope>NUCLEOTIDE SEQUENCE [LARGE SCALE GENOMIC DNA]</scope>
    <source>
        <strain evidence="2 3">NBRC 102217</strain>
    </source>
</reference>
<protein>
    <recommendedName>
        <fullName evidence="1">ASCH domain-containing protein</fullName>
    </recommendedName>
</protein>
<organism evidence="2 3">
    <name type="scientific">Vibrio halioticoli NBRC 102217</name>
    <dbReference type="NCBI Taxonomy" id="1219072"/>
    <lineage>
        <taxon>Bacteria</taxon>
        <taxon>Pseudomonadati</taxon>
        <taxon>Pseudomonadota</taxon>
        <taxon>Gammaproteobacteria</taxon>
        <taxon>Vibrionales</taxon>
        <taxon>Vibrionaceae</taxon>
        <taxon>Vibrio</taxon>
    </lineage>
</organism>
<dbReference type="OrthoDB" id="9807542at2"/>
<dbReference type="RefSeq" id="WP_023404258.1">
    <property type="nucleotide sequence ID" value="NZ_BAUJ01000029.1"/>
</dbReference>
<evidence type="ECO:0000313" key="2">
    <source>
        <dbReference type="EMBL" id="GAD89904.1"/>
    </source>
</evidence>
<dbReference type="AlphaFoldDB" id="V5F3Z1"/>
<gene>
    <name evidence="2" type="ORF">VHA01S_029_00370</name>
</gene>
<reference evidence="2 3" key="2">
    <citation type="submission" date="2013-11" db="EMBL/GenBank/DDBJ databases">
        <title>Whole genome shotgun sequence of Vibrio halioticoli NBRC 102217.</title>
        <authorList>
            <person name="Isaki S."/>
            <person name="Kimura A."/>
            <person name="Ohji S."/>
            <person name="Hosoyama A."/>
            <person name="Fujita N."/>
            <person name="Hashimoto M."/>
            <person name="Hosoyama Y."/>
            <person name="Yamazoe A."/>
        </authorList>
    </citation>
    <scope>NUCLEOTIDE SEQUENCE [LARGE SCALE GENOMIC DNA]</scope>
    <source>
        <strain evidence="2 3">NBRC 102217</strain>
    </source>
</reference>
<evidence type="ECO:0000259" key="1">
    <source>
        <dbReference type="SMART" id="SM01022"/>
    </source>
</evidence>
<dbReference type="Proteomes" id="UP000017800">
    <property type="component" value="Unassembled WGS sequence"/>
</dbReference>
<dbReference type="PANTHER" id="PTHR39203:SF1">
    <property type="entry name" value="CYTOPLASMIC PROTEIN"/>
    <property type="match status" value="1"/>
</dbReference>
<sequence>MDLTEMEVKYWNEYLNSLPESDVLTDYCVEANPAGNLEITDALISLYLSGKKTAGSSLVEDFEITGDPLPKVGNYWIVLDGKNKPKLILKTVNVEIHKFKSVPEYVAIAEGEGDSSLEYWRKVHIEFFSPYLASWNIENIDESHIITEFFEVVWK</sequence>
<comment type="caution">
    <text evidence="2">The sequence shown here is derived from an EMBL/GenBank/DDBJ whole genome shotgun (WGS) entry which is preliminary data.</text>
</comment>
<dbReference type="EMBL" id="BAUJ01000029">
    <property type="protein sequence ID" value="GAD89904.1"/>
    <property type="molecule type" value="Genomic_DNA"/>
</dbReference>
<feature type="domain" description="ASCH" evidence="1">
    <location>
        <begin position="37"/>
        <end position="154"/>
    </location>
</feature>
<evidence type="ECO:0000313" key="3">
    <source>
        <dbReference type="Proteomes" id="UP000017800"/>
    </source>
</evidence>
<dbReference type="InterPro" id="IPR007374">
    <property type="entry name" value="ASCH_domain"/>
</dbReference>
<dbReference type="CDD" id="cd06553">
    <property type="entry name" value="ASCH_Ef3133_like"/>
    <property type="match status" value="1"/>
</dbReference>
<dbReference type="Pfam" id="PF04266">
    <property type="entry name" value="ASCH"/>
    <property type="match status" value="1"/>
</dbReference>
<proteinExistence type="predicted"/>
<dbReference type="SMART" id="SM01022">
    <property type="entry name" value="ASCH"/>
    <property type="match status" value="1"/>
</dbReference>